<dbReference type="InterPro" id="IPR020845">
    <property type="entry name" value="AMP-binding_CS"/>
</dbReference>
<dbReference type="PANTHER" id="PTHR43201:SF8">
    <property type="entry name" value="ACYL-COA SYNTHETASE FAMILY MEMBER 3"/>
    <property type="match status" value="1"/>
</dbReference>
<evidence type="ECO:0000313" key="5">
    <source>
        <dbReference type="EnsemblMetazoa" id="CapteP160455"/>
    </source>
</evidence>
<keyword evidence="6" id="KW-1185">Reference proteome</keyword>
<evidence type="ECO:0008006" key="7">
    <source>
        <dbReference type="Google" id="ProtNLM"/>
    </source>
</evidence>
<dbReference type="InterPro" id="IPR042099">
    <property type="entry name" value="ANL_N_sf"/>
</dbReference>
<dbReference type="FunCoup" id="R7UYE8">
    <property type="interactions" value="723"/>
</dbReference>
<evidence type="ECO:0000259" key="3">
    <source>
        <dbReference type="Pfam" id="PF13193"/>
    </source>
</evidence>
<dbReference type="Pfam" id="PF13193">
    <property type="entry name" value="AMP-binding_C"/>
    <property type="match status" value="1"/>
</dbReference>
<dbReference type="GO" id="GO:0006631">
    <property type="term" value="P:fatty acid metabolic process"/>
    <property type="evidence" value="ECO:0007669"/>
    <property type="project" value="TreeGrafter"/>
</dbReference>
<dbReference type="InterPro" id="IPR000873">
    <property type="entry name" value="AMP-dep_synth/lig_dom"/>
</dbReference>
<proteinExistence type="inferred from homology"/>
<dbReference type="GO" id="GO:0031956">
    <property type="term" value="F:medium-chain fatty acid-CoA ligase activity"/>
    <property type="evidence" value="ECO:0007669"/>
    <property type="project" value="TreeGrafter"/>
</dbReference>
<feature type="domain" description="AMP-dependent synthetase/ligase" evidence="2">
    <location>
        <begin position="5"/>
        <end position="368"/>
    </location>
</feature>
<dbReference type="InterPro" id="IPR025110">
    <property type="entry name" value="AMP-bd_C"/>
</dbReference>
<dbReference type="EMBL" id="AMQN01005787">
    <property type="status" value="NOT_ANNOTATED_CDS"/>
    <property type="molecule type" value="Genomic_DNA"/>
</dbReference>
<gene>
    <name evidence="4" type="ORF">CAPTEDRAFT_160455</name>
</gene>
<dbReference type="Proteomes" id="UP000014760">
    <property type="component" value="Unassembled WGS sequence"/>
</dbReference>
<dbReference type="Gene3D" id="3.40.50.12780">
    <property type="entry name" value="N-terminal domain of ligase-like"/>
    <property type="match status" value="1"/>
</dbReference>
<dbReference type="Gene3D" id="3.30.300.30">
    <property type="match status" value="1"/>
</dbReference>
<dbReference type="OrthoDB" id="2962993at2759"/>
<organism evidence="4">
    <name type="scientific">Capitella teleta</name>
    <name type="common">Polychaete worm</name>
    <dbReference type="NCBI Taxonomy" id="283909"/>
    <lineage>
        <taxon>Eukaryota</taxon>
        <taxon>Metazoa</taxon>
        <taxon>Spiralia</taxon>
        <taxon>Lophotrochozoa</taxon>
        <taxon>Annelida</taxon>
        <taxon>Polychaeta</taxon>
        <taxon>Sedentaria</taxon>
        <taxon>Scolecida</taxon>
        <taxon>Capitellidae</taxon>
        <taxon>Capitella</taxon>
    </lineage>
</organism>
<reference evidence="6" key="1">
    <citation type="submission" date="2012-12" db="EMBL/GenBank/DDBJ databases">
        <authorList>
            <person name="Hellsten U."/>
            <person name="Grimwood J."/>
            <person name="Chapman J.A."/>
            <person name="Shapiro H."/>
            <person name="Aerts A."/>
            <person name="Otillar R.P."/>
            <person name="Terry A.Y."/>
            <person name="Boore J.L."/>
            <person name="Simakov O."/>
            <person name="Marletaz F."/>
            <person name="Cho S.-J."/>
            <person name="Edsinger-Gonzales E."/>
            <person name="Havlak P."/>
            <person name="Kuo D.-H."/>
            <person name="Larsson T."/>
            <person name="Lv J."/>
            <person name="Arendt D."/>
            <person name="Savage R."/>
            <person name="Osoegawa K."/>
            <person name="de Jong P."/>
            <person name="Lindberg D.R."/>
            <person name="Seaver E.C."/>
            <person name="Weisblat D.A."/>
            <person name="Putnam N.H."/>
            <person name="Grigoriev I.V."/>
            <person name="Rokhsar D.S."/>
        </authorList>
    </citation>
    <scope>NUCLEOTIDE SEQUENCE</scope>
    <source>
        <strain evidence="6">I ESC-2004</strain>
    </source>
</reference>
<evidence type="ECO:0000259" key="2">
    <source>
        <dbReference type="Pfam" id="PF00501"/>
    </source>
</evidence>
<dbReference type="AlphaFoldDB" id="R7UYE8"/>
<dbReference type="EMBL" id="AMQN01005786">
    <property type="status" value="NOT_ANNOTATED_CDS"/>
    <property type="molecule type" value="Genomic_DNA"/>
</dbReference>
<dbReference type="PROSITE" id="PS00455">
    <property type="entry name" value="AMP_BINDING"/>
    <property type="match status" value="1"/>
</dbReference>
<dbReference type="InterPro" id="IPR045851">
    <property type="entry name" value="AMP-bd_C_sf"/>
</dbReference>
<reference evidence="4 6" key="2">
    <citation type="journal article" date="2013" name="Nature">
        <title>Insights into bilaterian evolution from three spiralian genomes.</title>
        <authorList>
            <person name="Simakov O."/>
            <person name="Marletaz F."/>
            <person name="Cho S.J."/>
            <person name="Edsinger-Gonzales E."/>
            <person name="Havlak P."/>
            <person name="Hellsten U."/>
            <person name="Kuo D.H."/>
            <person name="Larsson T."/>
            <person name="Lv J."/>
            <person name="Arendt D."/>
            <person name="Savage R."/>
            <person name="Osoegawa K."/>
            <person name="de Jong P."/>
            <person name="Grimwood J."/>
            <person name="Chapman J.A."/>
            <person name="Shapiro H."/>
            <person name="Aerts A."/>
            <person name="Otillar R.P."/>
            <person name="Terry A.Y."/>
            <person name="Boore J.L."/>
            <person name="Grigoriev I.V."/>
            <person name="Lindberg D.R."/>
            <person name="Seaver E.C."/>
            <person name="Weisblat D.A."/>
            <person name="Putnam N.H."/>
            <person name="Rokhsar D.S."/>
        </authorList>
    </citation>
    <scope>NUCLEOTIDE SEQUENCE</scope>
    <source>
        <strain evidence="4 6">I ESC-2004</strain>
    </source>
</reference>
<comment type="similarity">
    <text evidence="1">Belongs to the ATP-dependent AMP-binding enzyme family.</text>
</comment>
<evidence type="ECO:0000256" key="1">
    <source>
        <dbReference type="ARBA" id="ARBA00006432"/>
    </source>
</evidence>
<protein>
    <recommendedName>
        <fullName evidence="7">AMP-dependent synthetase/ligase domain-containing protein</fullName>
    </recommendedName>
</protein>
<evidence type="ECO:0000313" key="6">
    <source>
        <dbReference type="Proteomes" id="UP000014760"/>
    </source>
</evidence>
<dbReference type="SUPFAM" id="SSF56801">
    <property type="entry name" value="Acetyl-CoA synthetase-like"/>
    <property type="match status" value="1"/>
</dbReference>
<dbReference type="OMA" id="KGKWFKT"/>
<dbReference type="PANTHER" id="PTHR43201">
    <property type="entry name" value="ACYL-COA SYNTHETASE"/>
    <property type="match status" value="1"/>
</dbReference>
<dbReference type="EMBL" id="KB296812">
    <property type="protein sequence ID" value="ELU11292.1"/>
    <property type="molecule type" value="Genomic_DNA"/>
</dbReference>
<dbReference type="STRING" id="283909.R7UYE8"/>
<name>R7UYE8_CAPTE</name>
<sequence>MIDRNGCYTYASLKKHTHSLNRTISEYLNGFSGQRIAYLCPHDATYVVTQNAIWQGKGVAVPLSPKHPTEMLSYFMKDSGAELLIAHADFSPLIQDLKPLGIPVHVIRKEEYLPTSAEQNNGIDDDKHEDKEPAVIVYTSGTTGPPKGVVQTHGSLSAMVQDQVSCWGWTADDVILHVLPLHHVHGIVNTLHVPLTIGATCVMMEKFQVDETWKLLLGDHSWTPLLPSPINVFMAVPTVYAMLLQGAPKNVRDILKKNFRLMVSGSASLPLPIMQQWEEVSGHRLLERYGMTETGMVLTNPLNGERLPGAVGQPFPSVKVCIADPSHGDAVKCLAEGDSDGTTVHSADQDEIKGELLVKGPTVFTEYWGKESATQDAFTDDGWFRTGDTVSYENGVYRIMGRTSVDIIKSAGYKISALDIERHLLAHPRITDCAVVGLDGPVYGQKIAAVIVLNDEDDLELQELNEWLSERTPVYQLPRQLKILDVLPRSLIGKVNKKELVREVFGE</sequence>
<evidence type="ECO:0000313" key="4">
    <source>
        <dbReference type="EMBL" id="ELU11292.1"/>
    </source>
</evidence>
<feature type="domain" description="AMP-binding enzyme C-terminal" evidence="3">
    <location>
        <begin position="420"/>
        <end position="494"/>
    </location>
</feature>
<dbReference type="EnsemblMetazoa" id="CapteT160455">
    <property type="protein sequence ID" value="CapteP160455"/>
    <property type="gene ID" value="CapteG160455"/>
</dbReference>
<dbReference type="Pfam" id="PF00501">
    <property type="entry name" value="AMP-binding"/>
    <property type="match status" value="1"/>
</dbReference>
<dbReference type="HOGENOM" id="CLU_000022_59_11_1"/>
<accession>R7UYE8</accession>
<dbReference type="CDD" id="cd05941">
    <property type="entry name" value="MCS"/>
    <property type="match status" value="1"/>
</dbReference>
<reference evidence="5" key="3">
    <citation type="submission" date="2015-06" db="UniProtKB">
        <authorList>
            <consortium name="EnsemblMetazoa"/>
        </authorList>
    </citation>
    <scope>IDENTIFICATION</scope>
</reference>